<comment type="caution">
    <text evidence="1">The sequence shown here is derived from an EMBL/GenBank/DDBJ whole genome shotgun (WGS) entry which is preliminary data.</text>
</comment>
<gene>
    <name evidence="1" type="ORF">FCALED_LOCUS14125</name>
</gene>
<protein>
    <submittedName>
        <fullName evidence="1">17638_t:CDS:1</fullName>
    </submittedName>
</protein>
<proteinExistence type="predicted"/>
<dbReference type="OrthoDB" id="2370325at2759"/>
<dbReference type="AlphaFoldDB" id="A0A9N9I0L7"/>
<accession>A0A9N9I0L7</accession>
<evidence type="ECO:0000313" key="2">
    <source>
        <dbReference type="Proteomes" id="UP000789570"/>
    </source>
</evidence>
<sequence>MAHKILKFFQESSSEKLQLPNEPLDESSLPFPIASNISLQKYNSFVESKEISGYKLDYKKGTIYIVEMCSTEHEAVVEIIGDAFREQCPRAIYGSRNNAPIQIRGQPRNGISSQFACSLTSYCVLILMFLSKVHDAPDGTRRAPDLAVYPHHTYVPDPPIKHPGPPPSDRSGNPYARVILEVAVAQSSSDLRDKCRLWKRQSYVRSVLGIKLYDALATYDAAGRRERAMKAILWRQGVARQKWHFGTVNKDGSPIGTTGCNAMNNPNYIINIPVIDIFYDPPIAAIGYTPLARLLPALFNAFVAIDLYEVQQAVLM</sequence>
<organism evidence="1 2">
    <name type="scientific">Funneliformis caledonium</name>
    <dbReference type="NCBI Taxonomy" id="1117310"/>
    <lineage>
        <taxon>Eukaryota</taxon>
        <taxon>Fungi</taxon>
        <taxon>Fungi incertae sedis</taxon>
        <taxon>Mucoromycota</taxon>
        <taxon>Glomeromycotina</taxon>
        <taxon>Glomeromycetes</taxon>
        <taxon>Glomerales</taxon>
        <taxon>Glomeraceae</taxon>
        <taxon>Funneliformis</taxon>
    </lineage>
</organism>
<feature type="non-terminal residue" evidence="1">
    <location>
        <position position="316"/>
    </location>
</feature>
<dbReference type="Proteomes" id="UP000789570">
    <property type="component" value="Unassembled WGS sequence"/>
</dbReference>
<reference evidence="1" key="1">
    <citation type="submission" date="2021-06" db="EMBL/GenBank/DDBJ databases">
        <authorList>
            <person name="Kallberg Y."/>
            <person name="Tangrot J."/>
            <person name="Rosling A."/>
        </authorList>
    </citation>
    <scope>NUCLEOTIDE SEQUENCE</scope>
    <source>
        <strain evidence="1">UK204</strain>
    </source>
</reference>
<feature type="non-terminal residue" evidence="1">
    <location>
        <position position="1"/>
    </location>
</feature>
<keyword evidence="2" id="KW-1185">Reference proteome</keyword>
<name>A0A9N9I0L7_9GLOM</name>
<evidence type="ECO:0000313" key="1">
    <source>
        <dbReference type="EMBL" id="CAG8715258.1"/>
    </source>
</evidence>
<dbReference type="EMBL" id="CAJVPQ010009421">
    <property type="protein sequence ID" value="CAG8715258.1"/>
    <property type="molecule type" value="Genomic_DNA"/>
</dbReference>